<dbReference type="ESTHER" id="caere-e3lkx2">
    <property type="family name" value="Duf_1057"/>
</dbReference>
<dbReference type="Proteomes" id="UP000008281">
    <property type="component" value="Unassembled WGS sequence"/>
</dbReference>
<organism evidence="2">
    <name type="scientific">Caenorhabditis remanei</name>
    <name type="common">Caenorhabditis vulgaris</name>
    <dbReference type="NCBI Taxonomy" id="31234"/>
    <lineage>
        <taxon>Eukaryota</taxon>
        <taxon>Metazoa</taxon>
        <taxon>Ecdysozoa</taxon>
        <taxon>Nematoda</taxon>
        <taxon>Chromadorea</taxon>
        <taxon>Rhabditida</taxon>
        <taxon>Rhabditina</taxon>
        <taxon>Rhabditomorpha</taxon>
        <taxon>Rhabditoidea</taxon>
        <taxon>Rhabditidae</taxon>
        <taxon>Peloderinae</taxon>
        <taxon>Caenorhabditis</taxon>
    </lineage>
</organism>
<protein>
    <recommendedName>
        <fullName evidence="3">AB hydrolase-1 domain-containing protein</fullName>
    </recommendedName>
</protein>
<dbReference type="OMA" id="ISKSIMI"/>
<evidence type="ECO:0008006" key="3">
    <source>
        <dbReference type="Google" id="ProtNLM"/>
    </source>
</evidence>
<dbReference type="PANTHER" id="PTHR47533">
    <property type="entry name" value="PROTEIN CBG21859"/>
    <property type="match status" value="1"/>
</dbReference>
<name>E3LKX2_CAERE</name>
<dbReference type="STRING" id="31234.E3LKX2"/>
<sequence length="328" mass="37264">MIASKRLISTVNTTVRASKLHEKLIQFESEKGKIVDLKAVYEDSLPSGSTLGTVVGLHGSPGSHKDFKYIRHRLDDMGIRFIGINYPGFKHTEAYPSQRFGNVERQRYSDSLLNELDIRGKVIIMGHSRGCENALITATHRNPHGLIMINPTGLRIHKGSRPKGKLESLNYMHKQLPKKIGDKVMYQCEFLKSFSSILNLISVLKTVGFKIQDGEEAVAVIRTIQKCDLEKQLDYILKLNEMPTKTMITFGGRDHLIEKEIIFEALQKYQGLKHFDFKSDISTDEKQEILDIFKSHKGTSVFVARDNHFQNKKRADLLADGVKSMLIH</sequence>
<proteinExistence type="predicted"/>
<reference evidence="1" key="1">
    <citation type="submission" date="2007-07" db="EMBL/GenBank/DDBJ databases">
        <title>PCAP assembly of the Caenorhabditis remanei genome.</title>
        <authorList>
            <consortium name="The Caenorhabditis remanei Sequencing Consortium"/>
            <person name="Wilson R.K."/>
        </authorList>
    </citation>
    <scope>NUCLEOTIDE SEQUENCE [LARGE SCALE GENOMIC DNA]</scope>
    <source>
        <strain evidence="1">PB4641</strain>
    </source>
</reference>
<dbReference type="OrthoDB" id="6431331at2759"/>
<dbReference type="PANTHER" id="PTHR47533:SF1">
    <property type="entry name" value="AB HYDROLASE-1 DOMAIN-CONTAINING PROTEIN"/>
    <property type="match status" value="1"/>
</dbReference>
<dbReference type="SUPFAM" id="SSF53474">
    <property type="entry name" value="alpha/beta-Hydrolases"/>
    <property type="match status" value="1"/>
</dbReference>
<gene>
    <name evidence="1" type="ORF">CRE_18979</name>
</gene>
<dbReference type="InterPro" id="IPR010463">
    <property type="entry name" value="DUF1057"/>
</dbReference>
<dbReference type="InParanoid" id="E3LKX2"/>
<dbReference type="Gene3D" id="3.40.50.1820">
    <property type="entry name" value="alpha/beta hydrolase"/>
    <property type="match status" value="1"/>
</dbReference>
<accession>E3LKX2</accession>
<dbReference type="AlphaFoldDB" id="E3LKX2"/>
<dbReference type="EMBL" id="DS268410">
    <property type="protein sequence ID" value="EFP00336.1"/>
    <property type="molecule type" value="Genomic_DNA"/>
</dbReference>
<dbReference type="HOGENOM" id="CLU_903808_0_0_1"/>
<dbReference type="eggNOG" id="ENOG502SD3R">
    <property type="taxonomic scope" value="Eukaryota"/>
</dbReference>
<evidence type="ECO:0000313" key="1">
    <source>
        <dbReference type="EMBL" id="EFP00336.1"/>
    </source>
</evidence>
<dbReference type="Pfam" id="PF06342">
    <property type="entry name" value="DUF1057"/>
    <property type="match status" value="1"/>
</dbReference>
<evidence type="ECO:0000313" key="2">
    <source>
        <dbReference type="Proteomes" id="UP000008281"/>
    </source>
</evidence>
<dbReference type="InterPro" id="IPR029058">
    <property type="entry name" value="AB_hydrolase_fold"/>
</dbReference>
<dbReference type="FunCoup" id="E3LKX2">
    <property type="interactions" value="3"/>
</dbReference>
<keyword evidence="2" id="KW-1185">Reference proteome</keyword>